<evidence type="ECO:0000313" key="2">
    <source>
        <dbReference type="Proteomes" id="UP001151079"/>
    </source>
</evidence>
<protein>
    <submittedName>
        <fullName evidence="1">Uncharacterized protein</fullName>
    </submittedName>
</protein>
<reference evidence="1" key="1">
    <citation type="submission" date="2022-10" db="EMBL/GenBank/DDBJ databases">
        <title>Two novel species of Flavobacterium.</title>
        <authorList>
            <person name="Liu Q."/>
            <person name="Xin Y.-H."/>
        </authorList>
    </citation>
    <scope>NUCLEOTIDE SEQUENCE</scope>
    <source>
        <strain evidence="1">LS1R49</strain>
    </source>
</reference>
<dbReference type="Proteomes" id="UP001151079">
    <property type="component" value="Unassembled WGS sequence"/>
</dbReference>
<evidence type="ECO:0000313" key="1">
    <source>
        <dbReference type="EMBL" id="MCV9926215.1"/>
    </source>
</evidence>
<gene>
    <name evidence="1" type="ORF">OIU83_01010</name>
</gene>
<dbReference type="AlphaFoldDB" id="A0A9X3BWX0"/>
<dbReference type="EMBL" id="JAOZEW010000001">
    <property type="protein sequence ID" value="MCV9926215.1"/>
    <property type="molecule type" value="Genomic_DNA"/>
</dbReference>
<comment type="caution">
    <text evidence="1">The sequence shown here is derived from an EMBL/GenBank/DDBJ whole genome shotgun (WGS) entry which is preliminary data.</text>
</comment>
<keyword evidence="2" id="KW-1185">Reference proteome</keyword>
<proteinExistence type="predicted"/>
<accession>A0A9X3BWX0</accession>
<sequence>MKQKLLLVLLLSVHLVFSQEIKVKKGEILLDAKVIAKMEGKLGNYKITNLDGTTSISAKLKKCTENGFAFIEVLNDKNTNYLDFEKFSPFNVDRSIVQSLMSKKIITDQGIDINKLEEFFGVPSNLLEKYGCLQAEAGNKIATTLNIKINNAGEITKGGDSELIGNIARKIYTSQGDFLNYQYEVFDLDKKTVGKIETVIMGFGGVKELSTFDKKIVKVDIEKIASNIAIDKDPNAMKIVINLLSNGYELGHQVNAVNEANKEVIREKYKEALKNSINLTDVNGYVIDADGKHVSGQISSSFEEIKNPLVNNDNSNYAYGKEVSVKYFDENKKLEWKKYFSKNNIRFAVNKTGVEESYLGLYAKGETTSILDYSMFYKVLYEKDGYLILKDPKTENKYVIKFPNQEKGLYVTDYKKADKLKKNFTEYVDCPSIVFENYELNSIDGLKKLIGDVEVNCKK</sequence>
<organism evidence="1 2">
    <name type="scientific">Flavobacterium shii</name>
    <dbReference type="NCBI Taxonomy" id="2987687"/>
    <lineage>
        <taxon>Bacteria</taxon>
        <taxon>Pseudomonadati</taxon>
        <taxon>Bacteroidota</taxon>
        <taxon>Flavobacteriia</taxon>
        <taxon>Flavobacteriales</taxon>
        <taxon>Flavobacteriaceae</taxon>
        <taxon>Flavobacterium</taxon>
    </lineage>
</organism>
<name>A0A9X3BWX0_9FLAO</name>
<dbReference type="RefSeq" id="WP_264204419.1">
    <property type="nucleotide sequence ID" value="NZ_JAOZEW010000001.1"/>
</dbReference>